<dbReference type="KEGG" id="dma:DMR_09420"/>
<gene>
    <name evidence="1" type="ordered locus">DMR_09420</name>
</gene>
<dbReference type="Proteomes" id="UP000009071">
    <property type="component" value="Chromosome"/>
</dbReference>
<accession>C4XKP2</accession>
<sequence length="126" mass="14225">MGAKNGTTTEIQEKASKKKIESKYDPKTLRVLIKEGLDAATIMERMQIRHRQTLKQHVGKLISTDRVLYEVKGLYLKGSKRAKVNQQGILKINLKAYDLGDLEINEDDEFAVEASDGKIILTKILP</sequence>
<dbReference type="AlphaFoldDB" id="C4XKP2"/>
<dbReference type="eggNOG" id="ENOG5031HB6">
    <property type="taxonomic scope" value="Bacteria"/>
</dbReference>
<dbReference type="STRING" id="573370.DMR_09420"/>
<evidence type="ECO:0000313" key="2">
    <source>
        <dbReference type="Proteomes" id="UP000009071"/>
    </source>
</evidence>
<proteinExistence type="predicted"/>
<reference evidence="1 2" key="1">
    <citation type="journal article" date="2009" name="Genome Res.">
        <title>Whole genome sequence of Desulfovibrio magneticus strain RS-1 revealed common gene clusters in magnetotactic bacteria.</title>
        <authorList>
            <person name="Nakazawa H."/>
            <person name="Arakaki A."/>
            <person name="Narita-Yamada S."/>
            <person name="Yashiro I."/>
            <person name="Jinno K."/>
            <person name="Aoki N."/>
            <person name="Tsuruyama A."/>
            <person name="Okamura Y."/>
            <person name="Tanikawa S."/>
            <person name="Fujita N."/>
            <person name="Takeyama H."/>
            <person name="Matsunaga T."/>
        </authorList>
    </citation>
    <scope>NUCLEOTIDE SEQUENCE [LARGE SCALE GENOMIC DNA]</scope>
    <source>
        <strain evidence="2">ATCC 700980 / DSM 13731 / RS-1</strain>
    </source>
</reference>
<organism evidence="1 2">
    <name type="scientific">Solidesulfovibrio magneticus (strain ATCC 700980 / DSM 13731 / RS-1)</name>
    <name type="common">Desulfovibrio magneticus</name>
    <dbReference type="NCBI Taxonomy" id="573370"/>
    <lineage>
        <taxon>Bacteria</taxon>
        <taxon>Pseudomonadati</taxon>
        <taxon>Thermodesulfobacteriota</taxon>
        <taxon>Desulfovibrionia</taxon>
        <taxon>Desulfovibrionales</taxon>
        <taxon>Desulfovibrionaceae</taxon>
        <taxon>Solidesulfovibrio</taxon>
    </lineage>
</organism>
<dbReference type="RefSeq" id="WP_012750504.1">
    <property type="nucleotide sequence ID" value="NC_012796.1"/>
</dbReference>
<dbReference type="EMBL" id="AP010904">
    <property type="protein sequence ID" value="BAH74433.1"/>
    <property type="molecule type" value="Genomic_DNA"/>
</dbReference>
<keyword evidence="2" id="KW-1185">Reference proteome</keyword>
<dbReference type="OrthoDB" id="5455866at2"/>
<dbReference type="HOGENOM" id="CLU_153753_0_0_7"/>
<protein>
    <submittedName>
        <fullName evidence="1">Uncharacterized protein</fullName>
    </submittedName>
</protein>
<name>C4XKP2_SOLM1</name>
<evidence type="ECO:0000313" key="1">
    <source>
        <dbReference type="EMBL" id="BAH74433.1"/>
    </source>
</evidence>